<keyword evidence="4 7" id="KW-1133">Transmembrane helix</keyword>
<dbReference type="Proteomes" id="UP001549257">
    <property type="component" value="Unassembled WGS sequence"/>
</dbReference>
<feature type="transmembrane region" description="Helical" evidence="7">
    <location>
        <begin position="885"/>
        <end position="918"/>
    </location>
</feature>
<evidence type="ECO:0000259" key="8">
    <source>
        <dbReference type="Pfam" id="PF02687"/>
    </source>
</evidence>
<evidence type="ECO:0000313" key="9">
    <source>
        <dbReference type="EMBL" id="MET4583618.1"/>
    </source>
</evidence>
<keyword evidence="10" id="KW-1185">Reference proteome</keyword>
<feature type="transmembrane region" description="Helical" evidence="7">
    <location>
        <begin position="483"/>
        <end position="509"/>
    </location>
</feature>
<comment type="similarity">
    <text evidence="6">Belongs to the ABC-4 integral membrane protein family.</text>
</comment>
<dbReference type="PANTHER" id="PTHR30572">
    <property type="entry name" value="MEMBRANE COMPONENT OF TRANSPORTER-RELATED"/>
    <property type="match status" value="1"/>
</dbReference>
<dbReference type="PANTHER" id="PTHR30572:SF4">
    <property type="entry name" value="ABC TRANSPORTER PERMEASE YTRF"/>
    <property type="match status" value="1"/>
</dbReference>
<evidence type="ECO:0000256" key="1">
    <source>
        <dbReference type="ARBA" id="ARBA00004651"/>
    </source>
</evidence>
<name>A0ABV2QT23_9MICO</name>
<feature type="domain" description="ABC3 transporter permease C-terminal" evidence="8">
    <location>
        <begin position="835"/>
        <end position="952"/>
    </location>
</feature>
<evidence type="ECO:0000256" key="3">
    <source>
        <dbReference type="ARBA" id="ARBA00022692"/>
    </source>
</evidence>
<evidence type="ECO:0000256" key="7">
    <source>
        <dbReference type="SAM" id="Phobius"/>
    </source>
</evidence>
<reference evidence="9 10" key="1">
    <citation type="submission" date="2024-06" db="EMBL/GenBank/DDBJ databases">
        <title>Sorghum-associated microbial communities from plants grown in Nebraska, USA.</title>
        <authorList>
            <person name="Schachtman D."/>
        </authorList>
    </citation>
    <scope>NUCLEOTIDE SEQUENCE [LARGE SCALE GENOMIC DNA]</scope>
    <source>
        <strain evidence="9 10">2857</strain>
    </source>
</reference>
<organism evidence="9 10">
    <name type="scientific">Conyzicola nivalis</name>
    <dbReference type="NCBI Taxonomy" id="1477021"/>
    <lineage>
        <taxon>Bacteria</taxon>
        <taxon>Bacillati</taxon>
        <taxon>Actinomycetota</taxon>
        <taxon>Actinomycetes</taxon>
        <taxon>Micrococcales</taxon>
        <taxon>Microbacteriaceae</taxon>
        <taxon>Conyzicola</taxon>
    </lineage>
</organism>
<dbReference type="EMBL" id="JBEPSJ010000004">
    <property type="protein sequence ID" value="MET4583618.1"/>
    <property type="molecule type" value="Genomic_DNA"/>
</dbReference>
<comment type="caution">
    <text evidence="9">The sequence shown here is derived from an EMBL/GenBank/DDBJ whole genome shotgun (WGS) entry which is preliminary data.</text>
</comment>
<dbReference type="RefSeq" id="WP_354025784.1">
    <property type="nucleotide sequence ID" value="NZ_JBEPSJ010000004.1"/>
</dbReference>
<feature type="transmembrane region" description="Helical" evidence="7">
    <location>
        <begin position="400"/>
        <end position="419"/>
    </location>
</feature>
<feature type="transmembrane region" description="Helical" evidence="7">
    <location>
        <begin position="930"/>
        <end position="952"/>
    </location>
</feature>
<keyword evidence="5 7" id="KW-0472">Membrane</keyword>
<feature type="transmembrane region" description="Helical" evidence="7">
    <location>
        <begin position="361"/>
        <end position="379"/>
    </location>
</feature>
<evidence type="ECO:0000256" key="4">
    <source>
        <dbReference type="ARBA" id="ARBA00022989"/>
    </source>
</evidence>
<feature type="transmembrane region" description="Helical" evidence="7">
    <location>
        <begin position="439"/>
        <end position="458"/>
    </location>
</feature>
<evidence type="ECO:0000256" key="6">
    <source>
        <dbReference type="ARBA" id="ARBA00038076"/>
    </source>
</evidence>
<dbReference type="InterPro" id="IPR050250">
    <property type="entry name" value="Macrolide_Exporter_MacB"/>
</dbReference>
<gene>
    <name evidence="9" type="ORF">ABIE21_003144</name>
</gene>
<evidence type="ECO:0000256" key="2">
    <source>
        <dbReference type="ARBA" id="ARBA00022475"/>
    </source>
</evidence>
<feature type="transmembrane region" description="Helical" evidence="7">
    <location>
        <begin position="282"/>
        <end position="307"/>
    </location>
</feature>
<accession>A0ABV2QT23</accession>
<evidence type="ECO:0000313" key="10">
    <source>
        <dbReference type="Proteomes" id="UP001549257"/>
    </source>
</evidence>
<dbReference type="InterPro" id="IPR003838">
    <property type="entry name" value="ABC3_permease_C"/>
</dbReference>
<sequence length="969" mass="96675">MGVYTAGGLLLLRARYSASALAALGAVVFVSTLSLGLTLGSVQHGAAVGARETLENAAARDSAVRFTTHLADDAAAQSDAAHALVSRLFPAGSVAVHDGQRALGVDLVGAPGVSVVLGVEPDLLDFASVAAGDWPAEGAAVQEDAAAALGLSVGDSFTVGDAAQQVPLTVAATWRADDPADAHWFAESLAGSGRAGADLGLVVVQTEDLARLPTQVFASWTVTAEPSALDDDTRDAVAAGFQQLPDAIKAADGIVSISSDIEGSLPSTLAAISSASRGAAAIATSAICIVGVLGIVAVLQLCTVLAASRRRHTDLARARGLSLGQLVASSAGEGLLAVVPGAALGAVAAVALLGGRSVAEVAAVSGAVAVASLGCLVAVSLSDVRAGREADSAARSPAGFFIAGGVIAVIAALATWQLYSRGGGSGTDLVAATSPALTLVAVSVIGTALVLPLAPALARSRSRRGSFVAVLAARQVAGRVVRYVVPVLAIAIAVASAVFATGIATTWAATQRAAQFTGTGGAVAVSFPDEQGGAVTSATLADLDDVDAASALVLSTVTVGADTVPFVALHPGSAVRVLGPQAQSFAAALETTTPDAPGFDIEPGAPIAATLELAGDGRERVATFAIAVWAADPQGALVRVPLAAGDTEDALTATAPDGGGPWRVLAVESQRTGPAAPSVARLTVTLESQEPVTINAQVRVTSRGFFGEVDDSVPLPVVVTSAYAERVGAVVGDPLTVELDVSGASVESEVTAIVDAMPGVASRLGIATDLRALNLATLRDGAAPVVANAVSLATAHPQRVAAAVSRTATDTSLVSTEASTSQQPVLAPALTAFWLAAITAALLAIVALAAFLVDDMRGRRGEISVLRALGFSSRDQSRTRGAEQAVVLVFAFAVGAVGGALATAATVGPFLAAVVPAAAAYVRIWPAFDVVPWLIFCSVLALVIAAVCSVVLRLVRRDAARAVDEERAS</sequence>
<keyword evidence="2" id="KW-1003">Cell membrane</keyword>
<proteinExistence type="inferred from homology"/>
<comment type="subcellular location">
    <subcellularLocation>
        <location evidence="1">Cell membrane</location>
        <topology evidence="1">Multi-pass membrane protein</topology>
    </subcellularLocation>
</comment>
<evidence type="ECO:0000256" key="5">
    <source>
        <dbReference type="ARBA" id="ARBA00023136"/>
    </source>
</evidence>
<feature type="transmembrane region" description="Helical" evidence="7">
    <location>
        <begin position="832"/>
        <end position="853"/>
    </location>
</feature>
<protein>
    <recommendedName>
        <fullName evidence="8">ABC3 transporter permease C-terminal domain-containing protein</fullName>
    </recommendedName>
</protein>
<dbReference type="Pfam" id="PF02687">
    <property type="entry name" value="FtsX"/>
    <property type="match status" value="1"/>
</dbReference>
<keyword evidence="3 7" id="KW-0812">Transmembrane</keyword>